<gene>
    <name evidence="1" type="ORF">M406DRAFT_75343</name>
</gene>
<reference evidence="1" key="1">
    <citation type="journal article" date="2020" name="Phytopathology">
        <title>Genome sequence of the chestnut blight fungus Cryphonectria parasitica EP155: A fundamental resource for an archetypical invasive plant pathogen.</title>
        <authorList>
            <person name="Crouch J.A."/>
            <person name="Dawe A."/>
            <person name="Aerts A."/>
            <person name="Barry K."/>
            <person name="Churchill A.C.L."/>
            <person name="Grimwood J."/>
            <person name="Hillman B."/>
            <person name="Milgroom M.G."/>
            <person name="Pangilinan J."/>
            <person name="Smith M."/>
            <person name="Salamov A."/>
            <person name="Schmutz J."/>
            <person name="Yadav J."/>
            <person name="Grigoriev I.V."/>
            <person name="Nuss D."/>
        </authorList>
    </citation>
    <scope>NUCLEOTIDE SEQUENCE</scope>
    <source>
        <strain evidence="1">EP155</strain>
    </source>
</reference>
<protein>
    <submittedName>
        <fullName evidence="1">Uncharacterized protein</fullName>
    </submittedName>
</protein>
<evidence type="ECO:0000313" key="1">
    <source>
        <dbReference type="EMBL" id="KAF3759970.1"/>
    </source>
</evidence>
<evidence type="ECO:0000313" key="2">
    <source>
        <dbReference type="Proteomes" id="UP000803844"/>
    </source>
</evidence>
<sequence length="274" mass="30954">MTVEAITCDWRVKSIMGKASNLAWAKQATGPMPLEAIHYLINLAVTKQRNVLIGTKASNLVYVTKEFFQESPLGIEEATVKDDVLGFFSLVLTYAKAAGQLKQWPQAIFKEAGVTSCRENDYDQDEKKLYTIADPNKFCDLINGKMVPSNKLFRGKMSFTYDFTDRKSKTALEKDSLAEDLDRLMLAQMGNLEQKPEYLVDTQRPVPLFEFRGLGSSTAATMEKDVKEIEDMFLELHKKYETAPTAFTKWWKRAESAELIGIGGHTERGVAQRI</sequence>
<dbReference type="OrthoDB" id="1896086at2759"/>
<dbReference type="GeneID" id="63842961"/>
<proteinExistence type="predicted"/>
<dbReference type="AlphaFoldDB" id="A0A9P4XSI5"/>
<keyword evidence="2" id="KW-1185">Reference proteome</keyword>
<comment type="caution">
    <text evidence="1">The sequence shown here is derived from an EMBL/GenBank/DDBJ whole genome shotgun (WGS) entry which is preliminary data.</text>
</comment>
<dbReference type="EMBL" id="MU032354">
    <property type="protein sequence ID" value="KAF3759970.1"/>
    <property type="molecule type" value="Genomic_DNA"/>
</dbReference>
<dbReference type="RefSeq" id="XP_040770949.1">
    <property type="nucleotide sequence ID" value="XM_040925832.1"/>
</dbReference>
<name>A0A9P4XSI5_CRYP1</name>
<organism evidence="1 2">
    <name type="scientific">Cryphonectria parasitica (strain ATCC 38755 / EP155)</name>
    <dbReference type="NCBI Taxonomy" id="660469"/>
    <lineage>
        <taxon>Eukaryota</taxon>
        <taxon>Fungi</taxon>
        <taxon>Dikarya</taxon>
        <taxon>Ascomycota</taxon>
        <taxon>Pezizomycotina</taxon>
        <taxon>Sordariomycetes</taxon>
        <taxon>Sordariomycetidae</taxon>
        <taxon>Diaporthales</taxon>
        <taxon>Cryphonectriaceae</taxon>
        <taxon>Cryphonectria-Endothia species complex</taxon>
        <taxon>Cryphonectria</taxon>
    </lineage>
</organism>
<dbReference type="Proteomes" id="UP000803844">
    <property type="component" value="Unassembled WGS sequence"/>
</dbReference>
<accession>A0A9P4XSI5</accession>